<keyword evidence="3" id="KW-0732">Signal</keyword>
<comment type="caution">
    <text evidence="4">The sequence shown here is derived from an EMBL/GenBank/DDBJ whole genome shotgun (WGS) entry which is preliminary data.</text>
</comment>
<keyword evidence="1" id="KW-0175">Coiled coil</keyword>
<dbReference type="Proteomes" id="UP000239997">
    <property type="component" value="Unassembled WGS sequence"/>
</dbReference>
<feature type="transmembrane region" description="Helical" evidence="2">
    <location>
        <begin position="172"/>
        <end position="192"/>
    </location>
</feature>
<feature type="signal peptide" evidence="3">
    <location>
        <begin position="1"/>
        <end position="31"/>
    </location>
</feature>
<protein>
    <recommendedName>
        <fullName evidence="6">BatD protein</fullName>
    </recommendedName>
</protein>
<evidence type="ECO:0000256" key="1">
    <source>
        <dbReference type="SAM" id="Coils"/>
    </source>
</evidence>
<keyword evidence="2" id="KW-0812">Transmembrane</keyword>
<organism evidence="4 5">
    <name type="scientific">Nonlabens ulvanivorans</name>
    <name type="common">Persicivirga ulvanivorans</name>
    <dbReference type="NCBI Taxonomy" id="906888"/>
    <lineage>
        <taxon>Bacteria</taxon>
        <taxon>Pseudomonadati</taxon>
        <taxon>Bacteroidota</taxon>
        <taxon>Flavobacteriia</taxon>
        <taxon>Flavobacteriales</taxon>
        <taxon>Flavobacteriaceae</taxon>
        <taxon>Nonlabens</taxon>
    </lineage>
</organism>
<proteinExistence type="predicted"/>
<feature type="coiled-coil region" evidence="1">
    <location>
        <begin position="137"/>
        <end position="167"/>
    </location>
</feature>
<dbReference type="EMBL" id="PVNA01000001">
    <property type="protein sequence ID" value="PRX15647.1"/>
    <property type="molecule type" value="Genomic_DNA"/>
</dbReference>
<evidence type="ECO:0000256" key="3">
    <source>
        <dbReference type="SAM" id="SignalP"/>
    </source>
</evidence>
<keyword evidence="2" id="KW-1133">Transmembrane helix</keyword>
<reference evidence="4 5" key="1">
    <citation type="submission" date="2018-03" db="EMBL/GenBank/DDBJ databases">
        <title>Genomic Encyclopedia of Archaeal and Bacterial Type Strains, Phase II (KMG-II): from individual species to whole genera.</title>
        <authorList>
            <person name="Goeker M."/>
        </authorList>
    </citation>
    <scope>NUCLEOTIDE SEQUENCE [LARGE SCALE GENOMIC DNA]</scope>
    <source>
        <strain evidence="4 5">DSM 22727</strain>
    </source>
</reference>
<feature type="chain" id="PRO_5045697659" description="BatD protein" evidence="3">
    <location>
        <begin position="32"/>
        <end position="207"/>
    </location>
</feature>
<evidence type="ECO:0000313" key="5">
    <source>
        <dbReference type="Proteomes" id="UP000239997"/>
    </source>
</evidence>
<keyword evidence="5" id="KW-1185">Reference proteome</keyword>
<keyword evidence="2" id="KW-0472">Membrane</keyword>
<dbReference type="RefSeq" id="WP_235183368.1">
    <property type="nucleotide sequence ID" value="NZ_JPJI01000032.1"/>
</dbReference>
<gene>
    <name evidence="4" type="ORF">LY02_00868</name>
</gene>
<name>A0ABX5EAW0_NONUL</name>
<evidence type="ECO:0000313" key="4">
    <source>
        <dbReference type="EMBL" id="PRX15647.1"/>
    </source>
</evidence>
<evidence type="ECO:0000256" key="2">
    <source>
        <dbReference type="SAM" id="Phobius"/>
    </source>
</evidence>
<accession>A0ABX5EAW0</accession>
<sequence length="207" mass="24078">MIRIQQLKVPLLYSMKSIILLLFFVSTFTIAQDTDPAYEDFLEIDDTEYKDSPSFYVVDLKMISSDPGMATASWDAHKSLTKFLVELYDPTNNTLFHRKIYRDKSIEIPASAKLVVSPIHLNLKGKSKTTTLSQSNYKLQIEQRKNMDKLLKQMQEQDNRNHQSSKEIPWRWIFRGIGLLALVIGLIARFAGNKAEFKDYDRRNRKP</sequence>
<evidence type="ECO:0008006" key="6">
    <source>
        <dbReference type="Google" id="ProtNLM"/>
    </source>
</evidence>